<protein>
    <submittedName>
        <fullName evidence="3">DUF4780 domain-containing protein</fullName>
    </submittedName>
</protein>
<feature type="region of interest" description="Disordered" evidence="1">
    <location>
        <begin position="1"/>
        <end position="67"/>
    </location>
</feature>
<evidence type="ECO:0000313" key="3">
    <source>
        <dbReference type="WBParaSite" id="L893_g28421.t1"/>
    </source>
</evidence>
<organism evidence="2 3">
    <name type="scientific">Steinernema glaseri</name>
    <dbReference type="NCBI Taxonomy" id="37863"/>
    <lineage>
        <taxon>Eukaryota</taxon>
        <taxon>Metazoa</taxon>
        <taxon>Ecdysozoa</taxon>
        <taxon>Nematoda</taxon>
        <taxon>Chromadorea</taxon>
        <taxon>Rhabditida</taxon>
        <taxon>Tylenchina</taxon>
        <taxon>Panagrolaimomorpha</taxon>
        <taxon>Strongyloidoidea</taxon>
        <taxon>Steinernematidae</taxon>
        <taxon>Steinernema</taxon>
    </lineage>
</organism>
<dbReference type="AlphaFoldDB" id="A0A1I7ZP57"/>
<name>A0A1I7ZP57_9BILA</name>
<proteinExistence type="predicted"/>
<sequence length="293" mass="33717">MMARRSWLQGRPYDPESESEDDRNTSEESSEESSAESEEAHVEDQEQNEQSDESSPEDPQANDNDYEHNQEAGETITLLSQVARWDNREFAIILARRRELEDRVTHLEIRIAEGRLSISTVLSLTRRTMQRLERYIERRRTRRSWRTRMPGSPASINSATRRFLAPLRHVARMDSVELSILLERRQQLQDRVAYLERRLPRSGFRLTTGLSLTGKTTRWLERYIGWLQLLGRSQETILEMAYEQGGSSGPGPRGDLQLRQLTSLFPSGVAAAAVRFRLTTGLSLTGKRSETIV</sequence>
<accession>A0A1I7ZP57</accession>
<evidence type="ECO:0000256" key="1">
    <source>
        <dbReference type="SAM" id="MobiDB-lite"/>
    </source>
</evidence>
<dbReference type="Proteomes" id="UP000095287">
    <property type="component" value="Unplaced"/>
</dbReference>
<dbReference type="WBParaSite" id="L893_g28421.t1">
    <property type="protein sequence ID" value="L893_g28421.t1"/>
    <property type="gene ID" value="L893_g28421"/>
</dbReference>
<feature type="compositionally biased region" description="Acidic residues" evidence="1">
    <location>
        <begin position="28"/>
        <end position="37"/>
    </location>
</feature>
<keyword evidence="2" id="KW-1185">Reference proteome</keyword>
<reference evidence="3" key="1">
    <citation type="submission" date="2016-11" db="UniProtKB">
        <authorList>
            <consortium name="WormBaseParasite"/>
        </authorList>
    </citation>
    <scope>IDENTIFICATION</scope>
</reference>
<feature type="compositionally biased region" description="Acidic residues" evidence="1">
    <location>
        <begin position="45"/>
        <end position="56"/>
    </location>
</feature>
<evidence type="ECO:0000313" key="2">
    <source>
        <dbReference type="Proteomes" id="UP000095287"/>
    </source>
</evidence>